<evidence type="ECO:0000313" key="1">
    <source>
        <dbReference type="EMBL" id="RDW58775.1"/>
    </source>
</evidence>
<organism evidence="1 2">
    <name type="scientific">Coleophoma cylindrospora</name>
    <dbReference type="NCBI Taxonomy" id="1849047"/>
    <lineage>
        <taxon>Eukaryota</taxon>
        <taxon>Fungi</taxon>
        <taxon>Dikarya</taxon>
        <taxon>Ascomycota</taxon>
        <taxon>Pezizomycotina</taxon>
        <taxon>Leotiomycetes</taxon>
        <taxon>Helotiales</taxon>
        <taxon>Dermateaceae</taxon>
        <taxon>Coleophoma</taxon>
    </lineage>
</organism>
<dbReference type="AlphaFoldDB" id="A0A3D8QAA9"/>
<reference evidence="1 2" key="1">
    <citation type="journal article" date="2018" name="IMA Fungus">
        <title>IMA Genome-F 9: Draft genome sequence of Annulohypoxylon stygium, Aspergillus mulundensis, Berkeleyomyces basicola (syn. Thielaviopsis basicola), Ceratocystis smalleyi, two Cercospora beticola strains, Coleophoma cylindrospora, Fusarium fracticaudum, Phialophora cf. hyalina, and Morchella septimelata.</title>
        <authorList>
            <person name="Wingfield B.D."/>
            <person name="Bills G.F."/>
            <person name="Dong Y."/>
            <person name="Huang W."/>
            <person name="Nel W.J."/>
            <person name="Swalarsk-Parry B.S."/>
            <person name="Vaghefi N."/>
            <person name="Wilken P.M."/>
            <person name="An Z."/>
            <person name="de Beer Z.W."/>
            <person name="De Vos L."/>
            <person name="Chen L."/>
            <person name="Duong T.A."/>
            <person name="Gao Y."/>
            <person name="Hammerbacher A."/>
            <person name="Kikkert J.R."/>
            <person name="Li Y."/>
            <person name="Li H."/>
            <person name="Li K."/>
            <person name="Li Q."/>
            <person name="Liu X."/>
            <person name="Ma X."/>
            <person name="Naidoo K."/>
            <person name="Pethybridge S.J."/>
            <person name="Sun J."/>
            <person name="Steenkamp E.T."/>
            <person name="van der Nest M.A."/>
            <person name="van Wyk S."/>
            <person name="Wingfield M.J."/>
            <person name="Xiong C."/>
            <person name="Yue Q."/>
            <person name="Zhang X."/>
        </authorList>
    </citation>
    <scope>NUCLEOTIDE SEQUENCE [LARGE SCALE GENOMIC DNA]</scope>
    <source>
        <strain evidence="1 2">BP6252</strain>
    </source>
</reference>
<protein>
    <recommendedName>
        <fullName evidence="3">PPPDE domain-containing protein</fullName>
    </recommendedName>
</protein>
<keyword evidence="2" id="KW-1185">Reference proteome</keyword>
<dbReference type="OrthoDB" id="3495677at2759"/>
<name>A0A3D8QAA9_9HELO</name>
<sequence length="346" mass="38447">MESIDAQRTPPISAALLSQTPEQYPSTLGDFAAHDVSGGKLMRKIESTLYNLSGLPTGLSTGRELKSVHFAKQLNRSLPRTIDGARESHHVFVVSVPHIGWIVSPRHWSVYSQGYFYHLSADVGKSELGGCGCGNNPTGAPATIRLKIEDLSSPQTPDYTRAQEEGRKMKAFVAFEVGQTQYLPSNMHILAQGIIDQLSAYDLLEANCQIFASTLLHRVVMTQRDCSTFAGTMVQLVDWDLRGRHKAGAEQPRNVNEGYLLRRPILRTPDIMFPALSISFASLNWYEARAIRLLYERGPMTIGAMDPTGERHWLMYALLMIGKRIKTNRSLRRTEAMVAGTADDLA</sequence>
<comment type="caution">
    <text evidence="1">The sequence shown here is derived from an EMBL/GenBank/DDBJ whole genome shotgun (WGS) entry which is preliminary data.</text>
</comment>
<accession>A0A3D8QAA9</accession>
<evidence type="ECO:0000313" key="2">
    <source>
        <dbReference type="Proteomes" id="UP000256645"/>
    </source>
</evidence>
<evidence type="ECO:0008006" key="3">
    <source>
        <dbReference type="Google" id="ProtNLM"/>
    </source>
</evidence>
<dbReference type="EMBL" id="PDLM01000017">
    <property type="protein sequence ID" value="RDW58775.1"/>
    <property type="molecule type" value="Genomic_DNA"/>
</dbReference>
<dbReference type="Proteomes" id="UP000256645">
    <property type="component" value="Unassembled WGS sequence"/>
</dbReference>
<proteinExistence type="predicted"/>
<gene>
    <name evidence="1" type="ORF">BP6252_13251</name>
</gene>